<feature type="signal peptide" evidence="1">
    <location>
        <begin position="1"/>
        <end position="17"/>
    </location>
</feature>
<organism evidence="2">
    <name type="scientific">Oncocephalus sp</name>
    <dbReference type="NCBI Taxonomy" id="2944721"/>
    <lineage>
        <taxon>Eukaryota</taxon>
        <taxon>Metazoa</taxon>
        <taxon>Ecdysozoa</taxon>
        <taxon>Arthropoda</taxon>
        <taxon>Hexapoda</taxon>
        <taxon>Insecta</taxon>
        <taxon>Pterygota</taxon>
        <taxon>Neoptera</taxon>
        <taxon>Paraneoptera</taxon>
        <taxon>Hemiptera</taxon>
        <taxon>Heteroptera</taxon>
        <taxon>Panheteroptera</taxon>
        <taxon>Cimicomorpha</taxon>
        <taxon>Reduviidae</taxon>
        <taxon>Stenopodainae</taxon>
        <taxon>Oncocephalus</taxon>
    </lineage>
</organism>
<proteinExistence type="evidence at transcript level"/>
<name>A0AB38ZEW1_9HEMI</name>
<keyword evidence="1" id="KW-0732">Signal</keyword>
<evidence type="ECO:0000313" key="2">
    <source>
        <dbReference type="EMBL" id="WXI02799.1"/>
    </source>
</evidence>
<sequence>MVVFLLMSAVITPPAVSIPNDNGVTSSRSKSCTSSDLSPCKIAACTAAPYATASSGLIDLFNSLPLKKS</sequence>
<reference evidence="2" key="1">
    <citation type="submission" date="2024-03" db="EMBL/GenBank/DDBJ databases">
        <title>Venom adaptation and exaptation during the trophic switch to blood-feeding by kissing bugs (Reduviidae: Triatominae).</title>
        <authorList>
            <person name="Zdenek C.N."/>
            <person name="Cardoso F.C."/>
            <person name="Robinson S.D."/>
            <person name="Mercedes R.S."/>
            <person name="Raidjoe E.R."/>
            <person name="Hernandez-Vargas M.J."/>
            <person name="Jin J."/>
            <person name="Corzo G."/>
            <person name="Vetter I."/>
            <person name="King G.F."/>
            <person name="Fry B.G."/>
            <person name="Walker A."/>
        </authorList>
    </citation>
    <scope>NUCLEOTIDE SEQUENCE</scope>
</reference>
<feature type="chain" id="PRO_5044223673" evidence="1">
    <location>
        <begin position="18"/>
        <end position="69"/>
    </location>
</feature>
<accession>A0AB38ZEW1</accession>
<protein>
    <submittedName>
        <fullName evidence="2">Venom peptide Os6a</fullName>
    </submittedName>
</protein>
<dbReference type="AlphaFoldDB" id="A0AB38ZEW1"/>
<evidence type="ECO:0000256" key="1">
    <source>
        <dbReference type="SAM" id="SignalP"/>
    </source>
</evidence>
<dbReference type="EMBL" id="PP517549">
    <property type="protein sequence ID" value="WXI02799.1"/>
    <property type="molecule type" value="mRNA"/>
</dbReference>